<sequence>MDVYTSEVVNIGINALDFLGEKMIILFGEDAPLDLAKFSILIKYSNLLLPLEKDDFVIIGDSKYTITSIGEEVNVNLSELGHVVLKFDASIEPMLPGNIHVSPTDLPNVVSGTQIIFKKRWLT</sequence>
<comment type="caution">
    <text evidence="1">Lacks conserved residue(s) required for the propagation of feature annotation.</text>
</comment>
<dbReference type="OrthoDB" id="5113885at2"/>
<protein>
    <submittedName>
        <fullName evidence="2">PTS system, glucitol/sorbitol-specific IIA component</fullName>
    </submittedName>
</protein>
<dbReference type="PANTHER" id="PTHR40398">
    <property type="entry name" value="PTS SYSTEM GLUCITOL/SORBITOL-SPECIFIC EIIA COMPONENT"/>
    <property type="match status" value="1"/>
</dbReference>
<organism evidence="2 3">
    <name type="scientific">Tepidimicrobium xylanilyticum</name>
    <dbReference type="NCBI Taxonomy" id="1123352"/>
    <lineage>
        <taxon>Bacteria</taxon>
        <taxon>Bacillati</taxon>
        <taxon>Bacillota</taxon>
        <taxon>Tissierellia</taxon>
        <taxon>Tissierellales</taxon>
        <taxon>Tepidimicrobiaceae</taxon>
        <taxon>Tepidimicrobium</taxon>
    </lineage>
</organism>
<gene>
    <name evidence="2" type="ORF">SAMN05660923_01163</name>
</gene>
<accession>A0A1H2W4I7</accession>
<dbReference type="InterPro" id="IPR004716">
    <property type="entry name" value="PTS_IIA_glucitol/sorbitol-sp"/>
</dbReference>
<keyword evidence="3" id="KW-1185">Reference proteome</keyword>
<evidence type="ECO:0000313" key="2">
    <source>
        <dbReference type="EMBL" id="SDW75431.1"/>
    </source>
</evidence>
<dbReference type="PROSITE" id="PS51097">
    <property type="entry name" value="PTS_EIIA_TYPE_5"/>
    <property type="match status" value="1"/>
</dbReference>
<dbReference type="Proteomes" id="UP000198828">
    <property type="component" value="Unassembled WGS sequence"/>
</dbReference>
<dbReference type="GO" id="GO:0009401">
    <property type="term" value="P:phosphoenolpyruvate-dependent sugar phosphotransferase system"/>
    <property type="evidence" value="ECO:0007669"/>
    <property type="project" value="InterPro"/>
</dbReference>
<evidence type="ECO:0000256" key="1">
    <source>
        <dbReference type="PROSITE-ProRule" id="PRU00420"/>
    </source>
</evidence>
<dbReference type="InterPro" id="IPR036665">
    <property type="entry name" value="PTS_IIA_glucitol/sorbitol_sf"/>
</dbReference>
<dbReference type="GO" id="GO:0008982">
    <property type="term" value="F:protein-N(PI)-phosphohistidine-sugar phosphotransferase activity"/>
    <property type="evidence" value="ECO:0007669"/>
    <property type="project" value="InterPro"/>
</dbReference>
<dbReference type="PANTHER" id="PTHR40398:SF1">
    <property type="entry name" value="PTS SYSTEM GLUCITOL_SORBITOL-SPECIFIC EIIA COMPONENT"/>
    <property type="match status" value="1"/>
</dbReference>
<dbReference type="RefSeq" id="WP_159428624.1">
    <property type="nucleotide sequence ID" value="NZ_FNNG01000004.1"/>
</dbReference>
<dbReference type="Pfam" id="PF03829">
    <property type="entry name" value="PTSIIA_gutA"/>
    <property type="match status" value="1"/>
</dbReference>
<name>A0A1H2W4I7_9FIRM</name>
<dbReference type="EMBL" id="FNNG01000004">
    <property type="protein sequence ID" value="SDW75431.1"/>
    <property type="molecule type" value="Genomic_DNA"/>
</dbReference>
<dbReference type="GO" id="GO:0005737">
    <property type="term" value="C:cytoplasm"/>
    <property type="evidence" value="ECO:0007669"/>
    <property type="project" value="InterPro"/>
</dbReference>
<dbReference type="GO" id="GO:0016301">
    <property type="term" value="F:kinase activity"/>
    <property type="evidence" value="ECO:0007669"/>
    <property type="project" value="TreeGrafter"/>
</dbReference>
<evidence type="ECO:0000313" key="3">
    <source>
        <dbReference type="Proteomes" id="UP000198828"/>
    </source>
</evidence>
<dbReference type="AlphaFoldDB" id="A0A1H2W4I7"/>
<reference evidence="2 3" key="1">
    <citation type="submission" date="2016-10" db="EMBL/GenBank/DDBJ databases">
        <authorList>
            <person name="de Groot N.N."/>
        </authorList>
    </citation>
    <scope>NUCLEOTIDE SEQUENCE [LARGE SCALE GENOMIC DNA]</scope>
    <source>
        <strain evidence="2 3">DSM 23310</strain>
    </source>
</reference>
<dbReference type="SUPFAM" id="SSF141530">
    <property type="entry name" value="PTSIIA/GutA-like"/>
    <property type="match status" value="1"/>
</dbReference>
<proteinExistence type="predicted"/>
<dbReference type="Gene3D" id="2.40.33.40">
    <property type="entry name" value="Phosphotransferase system, glucitol/sorbitol-specific IIA component"/>
    <property type="match status" value="1"/>
</dbReference>